<dbReference type="Pfam" id="PF14237">
    <property type="entry name" value="GYF_2"/>
    <property type="match status" value="1"/>
</dbReference>
<evidence type="ECO:0000259" key="2">
    <source>
        <dbReference type="Pfam" id="PF14237"/>
    </source>
</evidence>
<dbReference type="EMBL" id="UINC01220823">
    <property type="protein sequence ID" value="SVE48899.1"/>
    <property type="molecule type" value="Genomic_DNA"/>
</dbReference>
<dbReference type="AlphaFoldDB" id="A0A383DX24"/>
<feature type="non-terminal residue" evidence="3">
    <location>
        <position position="154"/>
    </location>
</feature>
<protein>
    <recommendedName>
        <fullName evidence="2">GYF domain-containing protein</fullName>
    </recommendedName>
</protein>
<keyword evidence="1" id="KW-0472">Membrane</keyword>
<evidence type="ECO:0000313" key="3">
    <source>
        <dbReference type="EMBL" id="SVE48899.1"/>
    </source>
</evidence>
<organism evidence="3">
    <name type="scientific">marine metagenome</name>
    <dbReference type="NCBI Taxonomy" id="408172"/>
    <lineage>
        <taxon>unclassified sequences</taxon>
        <taxon>metagenomes</taxon>
        <taxon>ecological metagenomes</taxon>
    </lineage>
</organism>
<sequence length="154" mass="16633">MSSSNQWFVAYDGERAGPVDVQTLAGMIQSGRLPADVLVCREGMEDWLPANEVIVARRQSSQTTTAGKPVQSEASNKAVYALGAILVATLAGSVAYSAIQSKKHAQALTDQTKKQQEEINNLKDKDNNPVKGSLEFAVLQKENLHLKELEAAHA</sequence>
<dbReference type="InterPro" id="IPR025640">
    <property type="entry name" value="GYF_2"/>
</dbReference>
<name>A0A383DX24_9ZZZZ</name>
<reference evidence="3" key="1">
    <citation type="submission" date="2018-05" db="EMBL/GenBank/DDBJ databases">
        <authorList>
            <person name="Lanie J.A."/>
            <person name="Ng W.-L."/>
            <person name="Kazmierczak K.M."/>
            <person name="Andrzejewski T.M."/>
            <person name="Davidsen T.M."/>
            <person name="Wayne K.J."/>
            <person name="Tettelin H."/>
            <person name="Glass J.I."/>
            <person name="Rusch D."/>
            <person name="Podicherti R."/>
            <person name="Tsui H.-C.T."/>
            <person name="Winkler M.E."/>
        </authorList>
    </citation>
    <scope>NUCLEOTIDE SEQUENCE</scope>
</reference>
<keyword evidence="1" id="KW-1133">Transmembrane helix</keyword>
<accession>A0A383DX24</accession>
<evidence type="ECO:0000256" key="1">
    <source>
        <dbReference type="SAM" id="Phobius"/>
    </source>
</evidence>
<proteinExistence type="predicted"/>
<gene>
    <name evidence="3" type="ORF">METZ01_LOCUS501753</name>
</gene>
<feature type="transmembrane region" description="Helical" evidence="1">
    <location>
        <begin position="78"/>
        <end position="99"/>
    </location>
</feature>
<keyword evidence="1" id="KW-0812">Transmembrane</keyword>
<feature type="domain" description="GYF" evidence="2">
    <location>
        <begin position="7"/>
        <end position="53"/>
    </location>
</feature>